<comment type="similarity">
    <text evidence="1">Belongs to the universal ribosomal protein uL23 family.</text>
</comment>
<evidence type="ECO:0000256" key="1">
    <source>
        <dbReference type="ARBA" id="ARBA00006700"/>
    </source>
</evidence>
<reference evidence="5 6" key="1">
    <citation type="submission" date="2014-04" db="EMBL/GenBank/DDBJ databases">
        <authorList>
            <consortium name="DOE Joint Genome Institute"/>
            <person name="Kuo A."/>
            <person name="Martino E."/>
            <person name="Perotto S."/>
            <person name="Kohler A."/>
            <person name="Nagy L.G."/>
            <person name="Floudas D."/>
            <person name="Copeland A."/>
            <person name="Barry K.W."/>
            <person name="Cichocki N."/>
            <person name="Veneault-Fourrey C."/>
            <person name="LaButti K."/>
            <person name="Lindquist E.A."/>
            <person name="Lipzen A."/>
            <person name="Lundell T."/>
            <person name="Morin E."/>
            <person name="Murat C."/>
            <person name="Sun H."/>
            <person name="Tunlid A."/>
            <person name="Henrissat B."/>
            <person name="Grigoriev I.V."/>
            <person name="Hibbett D.S."/>
            <person name="Martin F."/>
            <person name="Nordberg H.P."/>
            <person name="Cantor M.N."/>
            <person name="Hua S.X."/>
        </authorList>
    </citation>
    <scope>NUCLEOTIDE SEQUENCE [LARGE SCALE GENOMIC DNA]</scope>
    <source>
        <strain evidence="5 6">Zn</strain>
    </source>
</reference>
<dbReference type="AlphaFoldDB" id="A0A0C3CMF1"/>
<dbReference type="PANTHER" id="PTHR12059">
    <property type="entry name" value="RIBOSOMAL PROTEIN L23-RELATED"/>
    <property type="match status" value="1"/>
</dbReference>
<evidence type="ECO:0000313" key="6">
    <source>
        <dbReference type="Proteomes" id="UP000054321"/>
    </source>
</evidence>
<dbReference type="InterPro" id="IPR013025">
    <property type="entry name" value="Ribosomal_uL23-like"/>
</dbReference>
<dbReference type="InParanoid" id="A0A0C3CMF1"/>
<name>A0A0C3CMF1_OIDMZ</name>
<dbReference type="GO" id="GO:0032543">
    <property type="term" value="P:mitochondrial translation"/>
    <property type="evidence" value="ECO:0007669"/>
    <property type="project" value="TreeGrafter"/>
</dbReference>
<dbReference type="PANTHER" id="PTHR12059:SF5">
    <property type="entry name" value="LARGE RIBOSOMAL SUBUNIT PROTEIN UL23M"/>
    <property type="match status" value="1"/>
</dbReference>
<dbReference type="InterPro" id="IPR012678">
    <property type="entry name" value="Ribosomal_uL23/eL15/eS24_sf"/>
</dbReference>
<dbReference type="Proteomes" id="UP000054321">
    <property type="component" value="Unassembled WGS sequence"/>
</dbReference>
<protein>
    <recommendedName>
        <fullName evidence="4">Large ribosomal subunit protein uL23m</fullName>
    </recommendedName>
</protein>
<dbReference type="STRING" id="913774.A0A0C3CMF1"/>
<organism evidence="5 6">
    <name type="scientific">Oidiodendron maius (strain Zn)</name>
    <dbReference type="NCBI Taxonomy" id="913774"/>
    <lineage>
        <taxon>Eukaryota</taxon>
        <taxon>Fungi</taxon>
        <taxon>Dikarya</taxon>
        <taxon>Ascomycota</taxon>
        <taxon>Pezizomycotina</taxon>
        <taxon>Leotiomycetes</taxon>
        <taxon>Leotiomycetes incertae sedis</taxon>
        <taxon>Myxotrichaceae</taxon>
        <taxon>Oidiodendron</taxon>
    </lineage>
</organism>
<evidence type="ECO:0000256" key="4">
    <source>
        <dbReference type="ARBA" id="ARBA00039977"/>
    </source>
</evidence>
<dbReference type="SUPFAM" id="SSF54189">
    <property type="entry name" value="Ribosomal proteins S24e, L23 and L15e"/>
    <property type="match status" value="1"/>
</dbReference>
<sequence length="195" mass="22760">MATTAVLKRGPKLGRKEIFLPNFTLTLLRTPDLPPTFASFYAPLHLNKLDLRDYLWNCYGISVLSVRSFVQQQKIREGRPGDKIHNPRRWFRPRSLKKMTVEMDKPFVWPEVVDLEKWDKSVYEATKKEREAFEKTFQPDASTHVPTDRSSIAQQAKELLKSENSWKTGNSNEKWIEGAEEVEVETDVQIPKLER</sequence>
<proteinExistence type="inferred from homology"/>
<dbReference type="HOGENOM" id="CLU_086423_2_0_1"/>
<keyword evidence="2" id="KW-0689">Ribosomal protein</keyword>
<evidence type="ECO:0000256" key="2">
    <source>
        <dbReference type="ARBA" id="ARBA00022980"/>
    </source>
</evidence>
<evidence type="ECO:0000256" key="3">
    <source>
        <dbReference type="ARBA" id="ARBA00023274"/>
    </source>
</evidence>
<evidence type="ECO:0000313" key="5">
    <source>
        <dbReference type="EMBL" id="KIN00149.1"/>
    </source>
</evidence>
<dbReference type="Gene3D" id="3.30.70.330">
    <property type="match status" value="1"/>
</dbReference>
<dbReference type="OrthoDB" id="275582at2759"/>
<dbReference type="InterPro" id="IPR012677">
    <property type="entry name" value="Nucleotide-bd_a/b_plait_sf"/>
</dbReference>
<reference evidence="6" key="2">
    <citation type="submission" date="2015-01" db="EMBL/GenBank/DDBJ databases">
        <title>Evolutionary Origins and Diversification of the Mycorrhizal Mutualists.</title>
        <authorList>
            <consortium name="DOE Joint Genome Institute"/>
            <consortium name="Mycorrhizal Genomics Consortium"/>
            <person name="Kohler A."/>
            <person name="Kuo A."/>
            <person name="Nagy L.G."/>
            <person name="Floudas D."/>
            <person name="Copeland A."/>
            <person name="Barry K.W."/>
            <person name="Cichocki N."/>
            <person name="Veneault-Fourrey C."/>
            <person name="LaButti K."/>
            <person name="Lindquist E.A."/>
            <person name="Lipzen A."/>
            <person name="Lundell T."/>
            <person name="Morin E."/>
            <person name="Murat C."/>
            <person name="Riley R."/>
            <person name="Ohm R."/>
            <person name="Sun H."/>
            <person name="Tunlid A."/>
            <person name="Henrissat B."/>
            <person name="Grigoriev I.V."/>
            <person name="Hibbett D.S."/>
            <person name="Martin F."/>
        </authorList>
    </citation>
    <scope>NUCLEOTIDE SEQUENCE [LARGE SCALE GENOMIC DNA]</scope>
    <source>
        <strain evidence="6">Zn</strain>
    </source>
</reference>
<gene>
    <name evidence="5" type="ORF">OIDMADRAFT_164324</name>
</gene>
<dbReference type="EMBL" id="KN832877">
    <property type="protein sequence ID" value="KIN00149.1"/>
    <property type="molecule type" value="Genomic_DNA"/>
</dbReference>
<keyword evidence="6" id="KW-1185">Reference proteome</keyword>
<dbReference type="GO" id="GO:0003735">
    <property type="term" value="F:structural constituent of ribosome"/>
    <property type="evidence" value="ECO:0007669"/>
    <property type="project" value="InterPro"/>
</dbReference>
<keyword evidence="3" id="KW-0687">Ribonucleoprotein</keyword>
<accession>A0A0C3CMF1</accession>
<dbReference type="Pfam" id="PF00276">
    <property type="entry name" value="Ribosomal_L23"/>
    <property type="match status" value="1"/>
</dbReference>
<dbReference type="GO" id="GO:0005762">
    <property type="term" value="C:mitochondrial large ribosomal subunit"/>
    <property type="evidence" value="ECO:0007669"/>
    <property type="project" value="TreeGrafter"/>
</dbReference>